<dbReference type="AlphaFoldDB" id="A0A1H6DQX3"/>
<dbReference type="OrthoDB" id="6088889at2"/>
<dbReference type="Proteomes" id="UP000236745">
    <property type="component" value="Unassembled WGS sequence"/>
</dbReference>
<evidence type="ECO:0000313" key="3">
    <source>
        <dbReference type="EMBL" id="SEG87504.1"/>
    </source>
</evidence>
<keyword evidence="1" id="KW-1133">Transmembrane helix</keyword>
<dbReference type="EMBL" id="FNVQ01000008">
    <property type="protein sequence ID" value="SEG87504.1"/>
    <property type="molecule type" value="Genomic_DNA"/>
</dbReference>
<evidence type="ECO:0000259" key="2">
    <source>
        <dbReference type="Pfam" id="PF03703"/>
    </source>
</evidence>
<name>A0A1H6DQX3_9GAMM</name>
<reference evidence="3 4" key="1">
    <citation type="submission" date="2016-10" db="EMBL/GenBank/DDBJ databases">
        <authorList>
            <person name="de Groot N.N."/>
        </authorList>
    </citation>
    <scope>NUCLEOTIDE SEQUENCE [LARGE SCALE GENOMIC DNA]</scope>
    <source>
        <strain evidence="3 4">DSM 22012</strain>
    </source>
</reference>
<dbReference type="PANTHER" id="PTHR37938:SF1">
    <property type="entry name" value="BLL0215 PROTEIN"/>
    <property type="match status" value="1"/>
</dbReference>
<sequence>MSELYSANPVMFKNNPLGFILSILLIPAFGIGIIILLYWYLQTKASKLSVTEHDILYEKGLLSKERSEVGITGVRTVTVRQSFFNRIFGVGAIDIYTAGDDPEISVKGLPDPNRVRELIKTRQNGG</sequence>
<keyword evidence="1" id="KW-0472">Membrane</keyword>
<proteinExistence type="predicted"/>
<evidence type="ECO:0000313" key="4">
    <source>
        <dbReference type="Proteomes" id="UP000236745"/>
    </source>
</evidence>
<keyword evidence="1" id="KW-0812">Transmembrane</keyword>
<protein>
    <submittedName>
        <fullName evidence="3">PH domain-containing protein</fullName>
    </submittedName>
</protein>
<dbReference type="Pfam" id="PF03703">
    <property type="entry name" value="bPH_2"/>
    <property type="match status" value="1"/>
</dbReference>
<dbReference type="RefSeq" id="WP_104005772.1">
    <property type="nucleotide sequence ID" value="NZ_FNVQ01000008.1"/>
</dbReference>
<dbReference type="InterPro" id="IPR005182">
    <property type="entry name" value="YdbS-like_PH"/>
</dbReference>
<feature type="transmembrane region" description="Helical" evidence="1">
    <location>
        <begin position="20"/>
        <end position="41"/>
    </location>
</feature>
<dbReference type="PANTHER" id="PTHR37938">
    <property type="entry name" value="BLL0215 PROTEIN"/>
    <property type="match status" value="1"/>
</dbReference>
<accession>A0A1H6DQX3</accession>
<feature type="domain" description="YdbS-like PH" evidence="2">
    <location>
        <begin position="46"/>
        <end position="119"/>
    </location>
</feature>
<keyword evidence="4" id="KW-1185">Reference proteome</keyword>
<organism evidence="3 4">
    <name type="scientific">Marinobacterium lutimaris</name>
    <dbReference type="NCBI Taxonomy" id="568106"/>
    <lineage>
        <taxon>Bacteria</taxon>
        <taxon>Pseudomonadati</taxon>
        <taxon>Pseudomonadota</taxon>
        <taxon>Gammaproteobacteria</taxon>
        <taxon>Oceanospirillales</taxon>
        <taxon>Oceanospirillaceae</taxon>
        <taxon>Marinobacterium</taxon>
    </lineage>
</organism>
<evidence type="ECO:0000256" key="1">
    <source>
        <dbReference type="SAM" id="Phobius"/>
    </source>
</evidence>
<gene>
    <name evidence="3" type="ORF">SAMN05444390_10891</name>
</gene>